<evidence type="ECO:0000313" key="2">
    <source>
        <dbReference type="EMBL" id="TRY17785.1"/>
    </source>
</evidence>
<evidence type="ECO:0000313" key="3">
    <source>
        <dbReference type="Proteomes" id="UP000317638"/>
    </source>
</evidence>
<organism evidence="2 3">
    <name type="scientific">Tessaracoccus rhinocerotis</name>
    <dbReference type="NCBI Taxonomy" id="1689449"/>
    <lineage>
        <taxon>Bacteria</taxon>
        <taxon>Bacillati</taxon>
        <taxon>Actinomycetota</taxon>
        <taxon>Actinomycetes</taxon>
        <taxon>Propionibacteriales</taxon>
        <taxon>Propionibacteriaceae</taxon>
        <taxon>Tessaracoccus</taxon>
    </lineage>
</organism>
<sequence>MQQVASANPDSWTGAAAAAARARRGVLVERGTGLGEQLDRAAAAHGEAAGQVASLRSGMGAAVSYARSRDFQITDGGAVVSHATGWSQLDPRRAYWRVQIWTSVQTLVFRINAVDVRFAARLAVLAAKGQLSAWGTGIGDALLSGAQFAGDKIDDGLDWSRDRWEDLGELADDVRDTAGEHLAAFGAGVDRFLDAAGERPRWLEELLDDGQLPSVSEVLATGAYLTGLGGGAVANLVTGEDQRFFDDRTPFVGDPRHVNALDGRRLADPSDLMRDMWDVYSTRDEPGAERPSVQITVIENPGQPPRYIVAIPGTTESIDTWDGWTGHQGGTDWAANLKGVGYGTTSSTQAVMAAIDEVTANHPGGTRPEIVLTGHSQGGIIAANLASDPSFADRYDIGGIMTAGSPIQSAPIPHDVPVINFDNQYDPVPKLDFGGAGGAAQPNVVDVDISNAEGESGLFDWHGQETYDTKIRDIMQPGTSQWLEDESPVHDFDERISRFYPEGSGTIHTYQVEVGRQ</sequence>
<dbReference type="GO" id="GO:0016788">
    <property type="term" value="F:hydrolase activity, acting on ester bonds"/>
    <property type="evidence" value="ECO:0007669"/>
    <property type="project" value="InterPro"/>
</dbReference>
<protein>
    <recommendedName>
        <fullName evidence="1">GPI inositol-deacylase PGAP1-like alpha/beta domain-containing protein</fullName>
    </recommendedName>
</protein>
<dbReference type="Proteomes" id="UP000317638">
    <property type="component" value="Unassembled WGS sequence"/>
</dbReference>
<dbReference type="OrthoDB" id="5095936at2"/>
<feature type="domain" description="GPI inositol-deacylase PGAP1-like alpha/beta" evidence="1">
    <location>
        <begin position="350"/>
        <end position="448"/>
    </location>
</feature>
<dbReference type="RefSeq" id="WP_143938525.1">
    <property type="nucleotide sequence ID" value="NZ_VKKG01000004.1"/>
</dbReference>
<proteinExistence type="predicted"/>
<accession>A0A553JZA4</accession>
<dbReference type="AlphaFoldDB" id="A0A553JZA4"/>
<dbReference type="Pfam" id="PF07819">
    <property type="entry name" value="PGAP1"/>
    <property type="match status" value="1"/>
</dbReference>
<comment type="caution">
    <text evidence="2">The sequence shown here is derived from an EMBL/GenBank/DDBJ whole genome shotgun (WGS) entry which is preliminary data.</text>
</comment>
<gene>
    <name evidence="2" type="ORF">FOJ82_10955</name>
</gene>
<dbReference type="InterPro" id="IPR012908">
    <property type="entry name" value="PGAP1-ab_dom-like"/>
</dbReference>
<reference evidence="2 3" key="1">
    <citation type="submission" date="2019-07" db="EMBL/GenBank/DDBJ databases">
        <authorList>
            <person name="Zhou L.-Y."/>
        </authorList>
    </citation>
    <scope>NUCLEOTIDE SEQUENCE [LARGE SCALE GENOMIC DNA]</scope>
    <source>
        <strain evidence="2 3">YIM 101269</strain>
    </source>
</reference>
<dbReference type="Gene3D" id="3.40.50.1820">
    <property type="entry name" value="alpha/beta hydrolase"/>
    <property type="match status" value="1"/>
</dbReference>
<dbReference type="SUPFAM" id="SSF53474">
    <property type="entry name" value="alpha/beta-Hydrolases"/>
    <property type="match status" value="1"/>
</dbReference>
<name>A0A553JZA4_9ACTN</name>
<evidence type="ECO:0000259" key="1">
    <source>
        <dbReference type="Pfam" id="PF07819"/>
    </source>
</evidence>
<dbReference type="EMBL" id="VKKG01000004">
    <property type="protein sequence ID" value="TRY17785.1"/>
    <property type="molecule type" value="Genomic_DNA"/>
</dbReference>
<dbReference type="InterPro" id="IPR029058">
    <property type="entry name" value="AB_hydrolase_fold"/>
</dbReference>
<keyword evidence="3" id="KW-1185">Reference proteome</keyword>